<dbReference type="InterPro" id="IPR014014">
    <property type="entry name" value="RNA_helicase_DEAD_Q_motif"/>
</dbReference>
<comment type="catalytic activity">
    <reaction evidence="11">
        <text>ATP + H2O = ADP + phosphate + H(+)</text>
        <dbReference type="Rhea" id="RHEA:13065"/>
        <dbReference type="ChEBI" id="CHEBI:15377"/>
        <dbReference type="ChEBI" id="CHEBI:15378"/>
        <dbReference type="ChEBI" id="CHEBI:30616"/>
        <dbReference type="ChEBI" id="CHEBI:43474"/>
        <dbReference type="ChEBI" id="CHEBI:456216"/>
        <dbReference type="EC" id="3.6.4.13"/>
    </reaction>
</comment>
<evidence type="ECO:0000256" key="3">
    <source>
        <dbReference type="ARBA" id="ARBA00022741"/>
    </source>
</evidence>
<protein>
    <recommendedName>
        <fullName evidence="11">ATP-dependent RNA helicase</fullName>
        <ecNumber evidence="11">3.6.4.13</ecNumber>
    </recommendedName>
</protein>
<name>A0AAF3F3S1_9BILA</name>
<feature type="domain" description="DEAD-box RNA helicase Q" evidence="15">
    <location>
        <begin position="72"/>
        <end position="100"/>
    </location>
</feature>
<dbReference type="InterPro" id="IPR015943">
    <property type="entry name" value="WD40/YVTN_repeat-like_dom_sf"/>
</dbReference>
<accession>A0AAF3F3S1</accession>
<feature type="region of interest" description="Disordered" evidence="12">
    <location>
        <begin position="662"/>
        <end position="687"/>
    </location>
</feature>
<dbReference type="GO" id="GO:0003724">
    <property type="term" value="F:RNA helicase activity"/>
    <property type="evidence" value="ECO:0007669"/>
    <property type="project" value="UniProtKB-EC"/>
</dbReference>
<dbReference type="WBParaSite" id="MBELARI_LOCUS21176">
    <property type="protein sequence ID" value="MBELARI_LOCUS21176"/>
    <property type="gene ID" value="MBELARI_LOCUS21176"/>
</dbReference>
<evidence type="ECO:0000256" key="11">
    <source>
        <dbReference type="RuleBase" id="RU365068"/>
    </source>
</evidence>
<dbReference type="InterPro" id="IPR036322">
    <property type="entry name" value="WD40_repeat_dom_sf"/>
</dbReference>
<dbReference type="InterPro" id="IPR018983">
    <property type="entry name" value="U3_snoRNA-assocProt_15_C"/>
</dbReference>
<feature type="domain" description="Helicase ATP-binding" evidence="13">
    <location>
        <begin position="103"/>
        <end position="278"/>
    </location>
</feature>
<keyword evidence="1 9" id="KW-0853">WD repeat</keyword>
<dbReference type="GO" id="GO:0043186">
    <property type="term" value="C:P granule"/>
    <property type="evidence" value="ECO:0007669"/>
    <property type="project" value="UniProtKB-ARBA"/>
</dbReference>
<feature type="domain" description="Helicase C-terminal" evidence="14">
    <location>
        <begin position="291"/>
        <end position="460"/>
    </location>
</feature>
<dbReference type="CDD" id="cd17941">
    <property type="entry name" value="DEADc_DDX10"/>
    <property type="match status" value="1"/>
</dbReference>
<dbReference type="InterPro" id="IPR025313">
    <property type="entry name" value="SPB4-like_CTE"/>
</dbReference>
<dbReference type="PROSITE" id="PS50082">
    <property type="entry name" value="WD_REPEATS_2"/>
    <property type="match status" value="1"/>
</dbReference>
<dbReference type="InterPro" id="IPR000629">
    <property type="entry name" value="RNA-helicase_DEAD-box_CS"/>
</dbReference>
<evidence type="ECO:0000313" key="17">
    <source>
        <dbReference type="WBParaSite" id="MBELARI_LOCUS21176"/>
    </source>
</evidence>
<dbReference type="GO" id="GO:0005524">
    <property type="term" value="F:ATP binding"/>
    <property type="evidence" value="ECO:0007669"/>
    <property type="project" value="UniProtKB-UniRule"/>
</dbReference>
<evidence type="ECO:0000256" key="10">
    <source>
        <dbReference type="PROSITE-ProRule" id="PRU00552"/>
    </source>
</evidence>
<evidence type="ECO:0000256" key="6">
    <source>
        <dbReference type="ARBA" id="ARBA00022840"/>
    </source>
</evidence>
<evidence type="ECO:0000313" key="16">
    <source>
        <dbReference type="Proteomes" id="UP000887575"/>
    </source>
</evidence>
<dbReference type="GO" id="GO:0003723">
    <property type="term" value="F:RNA binding"/>
    <property type="evidence" value="ECO:0007669"/>
    <property type="project" value="UniProtKB-UniRule"/>
</dbReference>
<dbReference type="SMART" id="SM00487">
    <property type="entry name" value="DEXDc"/>
    <property type="match status" value="1"/>
</dbReference>
<keyword evidence="5 11" id="KW-0347">Helicase</keyword>
<dbReference type="PROSITE" id="PS51192">
    <property type="entry name" value="HELICASE_ATP_BIND_1"/>
    <property type="match status" value="1"/>
</dbReference>
<feature type="repeat" description="WD" evidence="9">
    <location>
        <begin position="930"/>
        <end position="972"/>
    </location>
</feature>
<dbReference type="GO" id="GO:0006364">
    <property type="term" value="P:rRNA processing"/>
    <property type="evidence" value="ECO:0007669"/>
    <property type="project" value="InterPro"/>
</dbReference>
<dbReference type="SUPFAM" id="SSF50978">
    <property type="entry name" value="WD40 repeat-like"/>
    <property type="match status" value="1"/>
</dbReference>
<evidence type="ECO:0000256" key="7">
    <source>
        <dbReference type="ARBA" id="ARBA00022884"/>
    </source>
</evidence>
<dbReference type="Pfam" id="PF13959">
    <property type="entry name" value="CTE_SPB4"/>
    <property type="match status" value="1"/>
</dbReference>
<dbReference type="GO" id="GO:0016787">
    <property type="term" value="F:hydrolase activity"/>
    <property type="evidence" value="ECO:0007669"/>
    <property type="project" value="UniProtKB-KW"/>
</dbReference>
<keyword evidence="7 11" id="KW-0694">RNA-binding</keyword>
<dbReference type="InterPro" id="IPR001680">
    <property type="entry name" value="WD40_rpt"/>
</dbReference>
<feature type="compositionally biased region" description="Basic and acidic residues" evidence="12">
    <location>
        <begin position="21"/>
        <end position="43"/>
    </location>
</feature>
<proteinExistence type="inferred from homology"/>
<dbReference type="Pfam" id="PF00400">
    <property type="entry name" value="WD40"/>
    <property type="match status" value="2"/>
</dbReference>
<dbReference type="PANTHER" id="PTHR24031">
    <property type="entry name" value="RNA HELICASE"/>
    <property type="match status" value="1"/>
</dbReference>
<keyword evidence="16" id="KW-1185">Reference proteome</keyword>
<dbReference type="PROSITE" id="PS51194">
    <property type="entry name" value="HELICASE_CTER"/>
    <property type="match status" value="1"/>
</dbReference>
<evidence type="ECO:0000259" key="14">
    <source>
        <dbReference type="PROSITE" id="PS51194"/>
    </source>
</evidence>
<dbReference type="InterPro" id="IPR027417">
    <property type="entry name" value="P-loop_NTPase"/>
</dbReference>
<evidence type="ECO:0000256" key="12">
    <source>
        <dbReference type="SAM" id="MobiDB-lite"/>
    </source>
</evidence>
<sequence>MLLNLELVDDIMKNGTKNRKKNGDVKKQPRSLKEKRQQKNLEKRKWKKAGITTEDVVREYDSLRSRDPDSFKTFDDFPLSEATQRGLADSNYVVPTEIQRDSLRFSLNGADVIGAAKTGSGKTLALVIPILECLWRNKWSRDEGLGAIIISPTRELALQTFNTINKVGQYHDFSCCLLIGGGTDITFEKTRIARMNIIVCTPGRLLQHLHENDTFFTDQLQMLVIDEADRILDLGFSSQLKSIIEALPKERQALLFSATLTCDVNDLSRVCTKDPTFVSVHEKSNFATPDELKQLYLVCEEEEKLNLLWSFITMHRKSKTLVFVSTCKQARFIYEAFHQLNPSVVLLGLWGSMKQNKRIEVFERFGNTRQVCMIATDVASRGLDFTGVDWVVQIDAPPEIDDYIHRVGRTARMGHEGQALLFLTTNQEESMCELFLQRKIPVTRMETDINSMKNIQRKLQATIAHSPELNAFAQRAFVSYVRSVFVMKNKNVFNIDKIHTKELAESMGLISVPRIRFLRKQGHSLDDPKLNGKTHEGTTVFTAGHDFGEEINDLSEDELFTVKKKNVFKDDDAEENDITEEVLLEEANNPKKKPRLLTREHLAQRILNKKIKVNKRTVFDDEDGENEETNEGSSLGLNLEEAKREKMQNDKMDRRAYRAKIKELKAKRKPKGKKSKDDEMDLAGAEDLEDDNEVNLDWLPKPEGWDSDEEDDLPAEYHPELDELLERKKKKRKVVATDKTKTKKRKVITSTDDAEKEVLNLKMAQYYPAPKVGVAEMRDRRLNKNVAYWRRMQQISVFSEPNHVTSVAISPKEPHHIACTSSVRLSLYDSKWSQQVTQFSRFKRAVFGATFRRDGELIAIGGEEGKLRIFDALRTTGKQKVPLRSLKVGDCALHTVRFSTSGKNIFSMADDGMIKKYEIMDTGMEPIVSIKAHDDVIRCGAVSASNENIVISGGYDHKIKLWDVRADSSASASLTLNAGAPIENLLFLPNENLLASAAGNVVKIWDMLAGGRLLTSIQAHHKTVTSLCLGENGSSLLTGAIDRRINVVRIADFSISYSFSVAAPVLALGMSPNDETMAIGMGNLLSLYRRVPERQNIVSLDTSDKKSIVQSNAPTATIQMKGTAKENIELTAKAPDRLFLSKFDQLLKAFKHHDLVSVLFSNKSIWDDAGLVVGKLRVIAYRGALKAAFAGHKPVRQIVICKFLSRNLFLEPYFDTLIVVAEAVFEVFSTEDLDEKVIFQLNRLKDAVQRELTVQKQISQMMGGLELVLSSSRIGQKMNTQKTSENLEVFGEPMISSLRMDLLKLDEDKEEI</sequence>
<keyword evidence="3 11" id="KW-0547">Nucleotide-binding</keyword>
<dbReference type="Pfam" id="PF09384">
    <property type="entry name" value="UTP15_C"/>
    <property type="match status" value="1"/>
</dbReference>
<feature type="region of interest" description="Disordered" evidence="12">
    <location>
        <begin position="14"/>
        <end position="46"/>
    </location>
</feature>
<dbReference type="InterPro" id="IPR014001">
    <property type="entry name" value="Helicase_ATP-bd"/>
</dbReference>
<feature type="compositionally biased region" description="Acidic residues" evidence="12">
    <location>
        <begin position="678"/>
        <end position="687"/>
    </location>
</feature>
<comment type="function">
    <text evidence="11">RNA helicase.</text>
</comment>
<evidence type="ECO:0000259" key="13">
    <source>
        <dbReference type="PROSITE" id="PS51192"/>
    </source>
</evidence>
<keyword evidence="2" id="KW-0677">Repeat</keyword>
<dbReference type="InterPro" id="IPR019775">
    <property type="entry name" value="WD40_repeat_CS"/>
</dbReference>
<dbReference type="SUPFAM" id="SSF52540">
    <property type="entry name" value="P-loop containing nucleoside triphosphate hydrolases"/>
    <property type="match status" value="1"/>
</dbReference>
<dbReference type="Gene3D" id="2.130.10.10">
    <property type="entry name" value="YVTN repeat-like/Quinoprotein amine dehydrogenase"/>
    <property type="match status" value="2"/>
</dbReference>
<dbReference type="EC" id="3.6.4.13" evidence="11"/>
<feature type="compositionally biased region" description="Basic residues" evidence="12">
    <location>
        <begin position="665"/>
        <end position="674"/>
    </location>
</feature>
<feature type="short sequence motif" description="Q motif" evidence="10">
    <location>
        <begin position="72"/>
        <end position="100"/>
    </location>
</feature>
<comment type="function">
    <text evidence="8">Ribosome biogenesis factor. Involved in nucleolar processing of pre-18S ribosomal RNA. Required for optimal pre-ribosomal RNA transcription by RNA polymerase I. Part of the small subunit (SSU) processome, first precursor of the small eukaryotic ribosomal subunit. During the assembly of the SSU processome in the nucleolus, many ribosome biogenesis factors, an RNA chaperone and ribosomal proteins associate with the nascent pre-rRNA and work in concert to generate RNA folding, modifications, rearrangements and cleavage as well as targeted degradation of pre-ribosomal RNA by the RNA exosome.</text>
</comment>
<dbReference type="Pfam" id="PF00270">
    <property type="entry name" value="DEAD"/>
    <property type="match status" value="1"/>
</dbReference>
<reference evidence="17" key="1">
    <citation type="submission" date="2024-02" db="UniProtKB">
        <authorList>
            <consortium name="WormBaseParasite"/>
        </authorList>
    </citation>
    <scope>IDENTIFICATION</scope>
</reference>
<dbReference type="InterPro" id="IPR001650">
    <property type="entry name" value="Helicase_C-like"/>
</dbReference>
<dbReference type="PROSITE" id="PS50294">
    <property type="entry name" value="WD_REPEATS_REGION"/>
    <property type="match status" value="1"/>
</dbReference>
<keyword evidence="6 11" id="KW-0067">ATP-binding</keyword>
<dbReference type="PROSITE" id="PS00039">
    <property type="entry name" value="DEAD_ATP_HELICASE"/>
    <property type="match status" value="1"/>
</dbReference>
<dbReference type="Gene3D" id="3.40.50.300">
    <property type="entry name" value="P-loop containing nucleotide triphosphate hydrolases"/>
    <property type="match status" value="2"/>
</dbReference>
<evidence type="ECO:0000259" key="15">
    <source>
        <dbReference type="PROSITE" id="PS51195"/>
    </source>
</evidence>
<dbReference type="PROSITE" id="PS51195">
    <property type="entry name" value="Q_MOTIF"/>
    <property type="match status" value="1"/>
</dbReference>
<dbReference type="Pfam" id="PF00271">
    <property type="entry name" value="Helicase_C"/>
    <property type="match status" value="1"/>
</dbReference>
<dbReference type="SMART" id="SM01178">
    <property type="entry name" value="DUF4217"/>
    <property type="match status" value="1"/>
</dbReference>
<dbReference type="Proteomes" id="UP000887575">
    <property type="component" value="Unassembled WGS sequence"/>
</dbReference>
<dbReference type="GO" id="GO:0005730">
    <property type="term" value="C:nucleolus"/>
    <property type="evidence" value="ECO:0007669"/>
    <property type="project" value="InterPro"/>
</dbReference>
<evidence type="ECO:0000256" key="5">
    <source>
        <dbReference type="ARBA" id="ARBA00022806"/>
    </source>
</evidence>
<evidence type="ECO:0000256" key="9">
    <source>
        <dbReference type="PROSITE-ProRule" id="PRU00221"/>
    </source>
</evidence>
<evidence type="ECO:0000256" key="2">
    <source>
        <dbReference type="ARBA" id="ARBA00022737"/>
    </source>
</evidence>
<comment type="similarity">
    <text evidence="11">Belongs to the DEAD box helicase family.</text>
</comment>
<dbReference type="InterPro" id="IPR011545">
    <property type="entry name" value="DEAD/DEAH_box_helicase_dom"/>
</dbReference>
<evidence type="ECO:0000256" key="8">
    <source>
        <dbReference type="ARBA" id="ARBA00045437"/>
    </source>
</evidence>
<evidence type="ECO:0000256" key="1">
    <source>
        <dbReference type="ARBA" id="ARBA00022574"/>
    </source>
</evidence>
<dbReference type="SMART" id="SM00490">
    <property type="entry name" value="HELICc"/>
    <property type="match status" value="1"/>
</dbReference>
<dbReference type="CDD" id="cd18787">
    <property type="entry name" value="SF2_C_DEAD"/>
    <property type="match status" value="1"/>
</dbReference>
<organism evidence="16 17">
    <name type="scientific">Mesorhabditis belari</name>
    <dbReference type="NCBI Taxonomy" id="2138241"/>
    <lineage>
        <taxon>Eukaryota</taxon>
        <taxon>Metazoa</taxon>
        <taxon>Ecdysozoa</taxon>
        <taxon>Nematoda</taxon>
        <taxon>Chromadorea</taxon>
        <taxon>Rhabditida</taxon>
        <taxon>Rhabditina</taxon>
        <taxon>Rhabditomorpha</taxon>
        <taxon>Rhabditoidea</taxon>
        <taxon>Rhabditidae</taxon>
        <taxon>Mesorhabditinae</taxon>
        <taxon>Mesorhabditis</taxon>
    </lineage>
</organism>
<evidence type="ECO:0000256" key="4">
    <source>
        <dbReference type="ARBA" id="ARBA00022801"/>
    </source>
</evidence>
<dbReference type="SMART" id="SM00320">
    <property type="entry name" value="WD40"/>
    <property type="match status" value="6"/>
</dbReference>
<keyword evidence="4 11" id="KW-0378">Hydrolase</keyword>
<comment type="domain">
    <text evidence="11">The Q motif is unique to and characteristic of the DEAD box family of RNA helicases and controls ATP binding and hydrolysis.</text>
</comment>
<dbReference type="PROSITE" id="PS00678">
    <property type="entry name" value="WD_REPEATS_1"/>
    <property type="match status" value="1"/>
</dbReference>